<evidence type="ECO:0000256" key="3">
    <source>
        <dbReference type="ARBA" id="ARBA00022679"/>
    </source>
</evidence>
<dbReference type="InterPro" id="IPR014030">
    <property type="entry name" value="Ketoacyl_synth_N"/>
</dbReference>
<dbReference type="InterPro" id="IPR016039">
    <property type="entry name" value="Thiolase-like"/>
</dbReference>
<dbReference type="Pfam" id="PF02801">
    <property type="entry name" value="Ketoacyl-synt_C"/>
    <property type="match status" value="1"/>
</dbReference>
<dbReference type="PROSITE" id="PS52004">
    <property type="entry name" value="KS3_2"/>
    <property type="match status" value="1"/>
</dbReference>
<dbReference type="GO" id="GO:0006633">
    <property type="term" value="P:fatty acid biosynthetic process"/>
    <property type="evidence" value="ECO:0007669"/>
    <property type="project" value="InterPro"/>
</dbReference>
<proteinExistence type="inferred from homology"/>
<dbReference type="RefSeq" id="WP_093118014.1">
    <property type="nucleotide sequence ID" value="NZ_FODS01000010.1"/>
</dbReference>
<name>A0A1H8S0R2_9RHOB</name>
<dbReference type="EMBL" id="FODS01000010">
    <property type="protein sequence ID" value="SEO72127.1"/>
    <property type="molecule type" value="Genomic_DNA"/>
</dbReference>
<dbReference type="PROSITE" id="PS00606">
    <property type="entry name" value="KS3_1"/>
    <property type="match status" value="1"/>
</dbReference>
<dbReference type="OrthoDB" id="9808669at2"/>
<gene>
    <name evidence="6" type="ORF">SAMN04490248_11068</name>
</gene>
<dbReference type="STRING" id="569882.SAMN04490248_11068"/>
<dbReference type="SMART" id="SM00825">
    <property type="entry name" value="PKS_KS"/>
    <property type="match status" value="1"/>
</dbReference>
<evidence type="ECO:0000313" key="6">
    <source>
        <dbReference type="EMBL" id="SEO72127.1"/>
    </source>
</evidence>
<dbReference type="Proteomes" id="UP000198893">
    <property type="component" value="Unassembled WGS sequence"/>
</dbReference>
<comment type="pathway">
    <text evidence="1">Lipid metabolism; fatty acid biosynthesis.</text>
</comment>
<sequence>MKRVVITGVGAVSACGIGAGALTDAALGGISGVRPVTFPAIQPQRVGTAAALSDETLAEVAENAGGNRMRDPVADYALMAAREAAAQAGISRDDGGDRCGVMIGSGFGGGKTLDDNYLSFGRDRNMRLDPMSVPKIMNNAAASWVSIEFGATGPVYCTATACSSASQSIGLAFQLLRSGAIDRCFAGGAEACLVNGVFRVWELLRVMTATMNRPFSRDRNGMTLGEGAGILVMETLESAKARGADILCELVGYGTNSDAGDLLRPNPERAAACMNIALSDAGLTPSDVGYVNAHGTGTVANDVTEATALRTVFGEELTGLSVSSTKPIHGHALGAAGALELITTIGALRAQIAPPTINFNEIDPKIGFDPVSNTACPVETRAMMSNSLAFGGINASLIVARV</sequence>
<dbReference type="AlphaFoldDB" id="A0A1H8S0R2"/>
<accession>A0A1H8S0R2</accession>
<dbReference type="PANTHER" id="PTHR11712:SF336">
    <property type="entry name" value="3-OXOACYL-[ACYL-CARRIER-PROTEIN] SYNTHASE, MITOCHONDRIAL"/>
    <property type="match status" value="1"/>
</dbReference>
<keyword evidence="3 4" id="KW-0808">Transferase</keyword>
<dbReference type="PROSITE" id="PS51257">
    <property type="entry name" value="PROKAR_LIPOPROTEIN"/>
    <property type="match status" value="1"/>
</dbReference>
<evidence type="ECO:0000256" key="4">
    <source>
        <dbReference type="RuleBase" id="RU003694"/>
    </source>
</evidence>
<evidence type="ECO:0000256" key="1">
    <source>
        <dbReference type="ARBA" id="ARBA00005194"/>
    </source>
</evidence>
<feature type="domain" description="Ketosynthase family 3 (KS3)" evidence="5">
    <location>
        <begin position="1"/>
        <end position="401"/>
    </location>
</feature>
<evidence type="ECO:0000256" key="2">
    <source>
        <dbReference type="ARBA" id="ARBA00008467"/>
    </source>
</evidence>
<dbReference type="InterPro" id="IPR000794">
    <property type="entry name" value="Beta-ketoacyl_synthase"/>
</dbReference>
<dbReference type="InterPro" id="IPR020841">
    <property type="entry name" value="PKS_Beta-ketoAc_synthase_dom"/>
</dbReference>
<dbReference type="InterPro" id="IPR014031">
    <property type="entry name" value="Ketoacyl_synth_C"/>
</dbReference>
<organism evidence="6 7">
    <name type="scientific">Salinihabitans flavidus</name>
    <dbReference type="NCBI Taxonomy" id="569882"/>
    <lineage>
        <taxon>Bacteria</taxon>
        <taxon>Pseudomonadati</taxon>
        <taxon>Pseudomonadota</taxon>
        <taxon>Alphaproteobacteria</taxon>
        <taxon>Rhodobacterales</taxon>
        <taxon>Roseobacteraceae</taxon>
        <taxon>Salinihabitans</taxon>
    </lineage>
</organism>
<evidence type="ECO:0000259" key="5">
    <source>
        <dbReference type="PROSITE" id="PS52004"/>
    </source>
</evidence>
<dbReference type="Gene3D" id="3.40.47.10">
    <property type="match status" value="1"/>
</dbReference>
<comment type="similarity">
    <text evidence="2 4">Belongs to the thiolase-like superfamily. Beta-ketoacyl-ACP synthases family.</text>
</comment>
<reference evidence="6 7" key="1">
    <citation type="submission" date="2016-10" db="EMBL/GenBank/DDBJ databases">
        <authorList>
            <person name="de Groot N.N."/>
        </authorList>
    </citation>
    <scope>NUCLEOTIDE SEQUENCE [LARGE SCALE GENOMIC DNA]</scope>
    <source>
        <strain evidence="6 7">DSM 27842</strain>
    </source>
</reference>
<evidence type="ECO:0000313" key="7">
    <source>
        <dbReference type="Proteomes" id="UP000198893"/>
    </source>
</evidence>
<dbReference type="CDD" id="cd00834">
    <property type="entry name" value="KAS_I_II"/>
    <property type="match status" value="1"/>
</dbReference>
<dbReference type="GO" id="GO:0004315">
    <property type="term" value="F:3-oxoacyl-[acyl-carrier-protein] synthase activity"/>
    <property type="evidence" value="ECO:0007669"/>
    <property type="project" value="InterPro"/>
</dbReference>
<dbReference type="SUPFAM" id="SSF53901">
    <property type="entry name" value="Thiolase-like"/>
    <property type="match status" value="2"/>
</dbReference>
<dbReference type="GO" id="GO:0005829">
    <property type="term" value="C:cytosol"/>
    <property type="evidence" value="ECO:0007669"/>
    <property type="project" value="TreeGrafter"/>
</dbReference>
<keyword evidence="7" id="KW-1185">Reference proteome</keyword>
<dbReference type="Pfam" id="PF00109">
    <property type="entry name" value="ketoacyl-synt"/>
    <property type="match status" value="1"/>
</dbReference>
<protein>
    <submittedName>
        <fullName evidence="6">Nodulation protein E</fullName>
    </submittedName>
</protein>
<dbReference type="PANTHER" id="PTHR11712">
    <property type="entry name" value="POLYKETIDE SYNTHASE-RELATED"/>
    <property type="match status" value="1"/>
</dbReference>
<dbReference type="InterPro" id="IPR018201">
    <property type="entry name" value="Ketoacyl_synth_AS"/>
</dbReference>